<dbReference type="EMBL" id="CP075865">
    <property type="protein sequence ID" value="QYS95587.1"/>
    <property type="molecule type" value="Genomic_DNA"/>
</dbReference>
<name>A0A8G0L4D6_9HYPO</name>
<dbReference type="AlphaFoldDB" id="A0A8G0L4D6"/>
<keyword evidence="2" id="KW-1185">Reference proteome</keyword>
<sequence length="113" mass="13206">MRHTHTHTMVQTKERTSDRPFWRRHVPNMFSPVSVTKREPKTGFWNPANLKMGCGWVASIHTASRHNATCRCGYESLKFMLQFSNLQASPPHFACQNTNFVMSYWQAKWMKGC</sequence>
<evidence type="ECO:0000313" key="1">
    <source>
        <dbReference type="EMBL" id="QYS95587.1"/>
    </source>
</evidence>
<dbReference type="Proteomes" id="UP000826661">
    <property type="component" value="Chromosome II"/>
</dbReference>
<proteinExistence type="predicted"/>
<organism evidence="1 2">
    <name type="scientific">Trichoderma simmonsii</name>
    <dbReference type="NCBI Taxonomy" id="1491479"/>
    <lineage>
        <taxon>Eukaryota</taxon>
        <taxon>Fungi</taxon>
        <taxon>Dikarya</taxon>
        <taxon>Ascomycota</taxon>
        <taxon>Pezizomycotina</taxon>
        <taxon>Sordariomycetes</taxon>
        <taxon>Hypocreomycetidae</taxon>
        <taxon>Hypocreales</taxon>
        <taxon>Hypocreaceae</taxon>
        <taxon>Trichoderma</taxon>
    </lineage>
</organism>
<accession>A0A8G0L4D6</accession>
<reference evidence="1 2" key="1">
    <citation type="journal article" date="2021" name="BMC Genomics">
        <title>Telomere-to-telomere genome assembly of asparaginase-producing Trichoderma simmonsii.</title>
        <authorList>
            <person name="Chung D."/>
            <person name="Kwon Y.M."/>
            <person name="Yang Y."/>
        </authorList>
    </citation>
    <scope>NUCLEOTIDE SEQUENCE [LARGE SCALE GENOMIC DNA]</scope>
    <source>
        <strain evidence="1 2">GH-Sj1</strain>
    </source>
</reference>
<gene>
    <name evidence="1" type="ORF">H0G86_002870</name>
</gene>
<evidence type="ECO:0000313" key="2">
    <source>
        <dbReference type="Proteomes" id="UP000826661"/>
    </source>
</evidence>
<protein>
    <submittedName>
        <fullName evidence="1">Uncharacterized protein</fullName>
    </submittedName>
</protein>